<feature type="domain" description="Protein kinase" evidence="5">
    <location>
        <begin position="172"/>
        <end position="367"/>
    </location>
</feature>
<evidence type="ECO:0000259" key="5">
    <source>
        <dbReference type="PROSITE" id="PS50011"/>
    </source>
</evidence>
<keyword evidence="3 6" id="KW-0418">Kinase</keyword>
<organism evidence="6 7">
    <name type="scientific">Gigaspora rosea</name>
    <dbReference type="NCBI Taxonomy" id="44941"/>
    <lineage>
        <taxon>Eukaryota</taxon>
        <taxon>Fungi</taxon>
        <taxon>Fungi incertae sedis</taxon>
        <taxon>Mucoromycota</taxon>
        <taxon>Glomeromycotina</taxon>
        <taxon>Glomeromycetes</taxon>
        <taxon>Diversisporales</taxon>
        <taxon>Gigasporaceae</taxon>
        <taxon>Gigaspora</taxon>
    </lineage>
</organism>
<dbReference type="PANTHER" id="PTHR44329:SF288">
    <property type="entry name" value="MITOGEN-ACTIVATED PROTEIN KINASE KINASE KINASE 20"/>
    <property type="match status" value="1"/>
</dbReference>
<dbReference type="Pfam" id="PF07714">
    <property type="entry name" value="PK_Tyr_Ser-Thr"/>
    <property type="match status" value="1"/>
</dbReference>
<dbReference type="EMBL" id="QKWP01005317">
    <property type="protein sequence ID" value="RIB00096.1"/>
    <property type="molecule type" value="Genomic_DNA"/>
</dbReference>
<evidence type="ECO:0000256" key="4">
    <source>
        <dbReference type="ARBA" id="ARBA00022840"/>
    </source>
</evidence>
<evidence type="ECO:0000256" key="2">
    <source>
        <dbReference type="ARBA" id="ARBA00022741"/>
    </source>
</evidence>
<dbReference type="InterPro" id="IPR051681">
    <property type="entry name" value="Ser/Thr_Kinases-Pseudokinases"/>
</dbReference>
<name>A0A397TZ32_9GLOM</name>
<dbReference type="InterPro" id="IPR000719">
    <property type="entry name" value="Prot_kinase_dom"/>
</dbReference>
<dbReference type="OrthoDB" id="4062651at2759"/>
<keyword evidence="4" id="KW-0067">ATP-binding</keyword>
<evidence type="ECO:0000313" key="6">
    <source>
        <dbReference type="EMBL" id="RIB00096.1"/>
    </source>
</evidence>
<dbReference type="Proteomes" id="UP000266673">
    <property type="component" value="Unassembled WGS sequence"/>
</dbReference>
<dbReference type="PANTHER" id="PTHR44329">
    <property type="entry name" value="SERINE/THREONINE-PROTEIN KINASE TNNI3K-RELATED"/>
    <property type="match status" value="1"/>
</dbReference>
<evidence type="ECO:0000256" key="3">
    <source>
        <dbReference type="ARBA" id="ARBA00022777"/>
    </source>
</evidence>
<dbReference type="PROSITE" id="PS50011">
    <property type="entry name" value="PROTEIN_KINASE_DOM"/>
    <property type="match status" value="1"/>
</dbReference>
<proteinExistence type="predicted"/>
<dbReference type="GO" id="GO:0005524">
    <property type="term" value="F:ATP binding"/>
    <property type="evidence" value="ECO:0007669"/>
    <property type="project" value="UniProtKB-KW"/>
</dbReference>
<dbReference type="InterPro" id="IPR001245">
    <property type="entry name" value="Ser-Thr/Tyr_kinase_cat_dom"/>
</dbReference>
<reference evidence="6 7" key="1">
    <citation type="submission" date="2018-06" db="EMBL/GenBank/DDBJ databases">
        <title>Comparative genomics reveals the genomic features of Rhizophagus irregularis, R. cerebriforme, R. diaphanum and Gigaspora rosea, and their symbiotic lifestyle signature.</title>
        <authorList>
            <person name="Morin E."/>
            <person name="San Clemente H."/>
            <person name="Chen E.C.H."/>
            <person name="De La Providencia I."/>
            <person name="Hainaut M."/>
            <person name="Kuo A."/>
            <person name="Kohler A."/>
            <person name="Murat C."/>
            <person name="Tang N."/>
            <person name="Roy S."/>
            <person name="Loubradou J."/>
            <person name="Henrissat B."/>
            <person name="Grigoriev I.V."/>
            <person name="Corradi N."/>
            <person name="Roux C."/>
            <person name="Martin F.M."/>
        </authorList>
    </citation>
    <scope>NUCLEOTIDE SEQUENCE [LARGE SCALE GENOMIC DNA]</scope>
    <source>
        <strain evidence="6 7">DAOM 194757</strain>
    </source>
</reference>
<accession>A0A397TZ32</accession>
<dbReference type="SUPFAM" id="SSF56112">
    <property type="entry name" value="Protein kinase-like (PK-like)"/>
    <property type="match status" value="1"/>
</dbReference>
<dbReference type="PROSITE" id="PS00109">
    <property type="entry name" value="PROTEIN_KINASE_TYR"/>
    <property type="match status" value="1"/>
</dbReference>
<evidence type="ECO:0000313" key="7">
    <source>
        <dbReference type="Proteomes" id="UP000266673"/>
    </source>
</evidence>
<comment type="caution">
    <text evidence="6">The sequence shown here is derived from an EMBL/GenBank/DDBJ whole genome shotgun (WGS) entry which is preliminary data.</text>
</comment>
<dbReference type="STRING" id="44941.A0A397TZ32"/>
<dbReference type="InterPro" id="IPR011009">
    <property type="entry name" value="Kinase-like_dom_sf"/>
</dbReference>
<protein>
    <submittedName>
        <fullName evidence="6">Kinase-like domain-containing protein</fullName>
    </submittedName>
</protein>
<sequence length="367" mass="42774">MQASENEEEKNFENTNNSTDSYISTSLLYINTIGNAVESFFPLLKTAASVISEIYQVFDDAKYNLNILLISEVSTLQGFKKFFNATIIKNRFTELTNEFESTMQELHFTLYVSNEEQRSIDQKNFECDISDMSKFLEKIEGNIVDNTKTLSTVLQEVMIIKKQIETPNVKKFKVKTIPSNELSDPLFNITNRDTYVIKKIYKGQDVICKLAKINQDDTDVSRRIQAQLTILRKLRDSPNILKFYGISMVDGDQVMVFEWVELGTLQELYMKRNISWSDKVQIALSICRGLTFIHSCDILHHDIRCHNIMMTSRLEPKISNFQYSRFAEAKTTNIKHIKEIFHWMAPEKMLDSENNPIKYTFKCEIFR</sequence>
<evidence type="ECO:0000256" key="1">
    <source>
        <dbReference type="ARBA" id="ARBA00022679"/>
    </source>
</evidence>
<dbReference type="Gene3D" id="1.10.510.10">
    <property type="entry name" value="Transferase(Phosphotransferase) domain 1"/>
    <property type="match status" value="1"/>
</dbReference>
<dbReference type="GO" id="GO:0004674">
    <property type="term" value="F:protein serine/threonine kinase activity"/>
    <property type="evidence" value="ECO:0007669"/>
    <property type="project" value="TreeGrafter"/>
</dbReference>
<dbReference type="InterPro" id="IPR008266">
    <property type="entry name" value="Tyr_kinase_AS"/>
</dbReference>
<dbReference type="AlphaFoldDB" id="A0A397TZ32"/>
<keyword evidence="7" id="KW-1185">Reference proteome</keyword>
<gene>
    <name evidence="6" type="ORF">C2G38_2235661</name>
</gene>
<keyword evidence="2" id="KW-0547">Nucleotide-binding</keyword>
<keyword evidence="1" id="KW-0808">Transferase</keyword>